<dbReference type="RefSeq" id="WP_018966231.1">
    <property type="nucleotide sequence ID" value="NZ_KB899210.1"/>
</dbReference>
<dbReference type="PATRIC" id="fig|1122985.7.peg.507"/>
<keyword evidence="1" id="KW-0472">Membrane</keyword>
<organism evidence="2 3">
    <name type="scientific">Hoylesella loescheii DSM 19665 = JCM 12249 = ATCC 15930</name>
    <dbReference type="NCBI Taxonomy" id="1122985"/>
    <lineage>
        <taxon>Bacteria</taxon>
        <taxon>Pseudomonadati</taxon>
        <taxon>Bacteroidota</taxon>
        <taxon>Bacteroidia</taxon>
        <taxon>Bacteroidales</taxon>
        <taxon>Prevotellaceae</taxon>
        <taxon>Hoylesella</taxon>
    </lineage>
</organism>
<gene>
    <name evidence="2" type="ORF">HMPREF1991_00484</name>
</gene>
<reference evidence="2 3" key="1">
    <citation type="submission" date="2013-08" db="EMBL/GenBank/DDBJ databases">
        <authorList>
            <person name="Weinstock G."/>
            <person name="Sodergren E."/>
            <person name="Wylie T."/>
            <person name="Fulton L."/>
            <person name="Fulton R."/>
            <person name="Fronick C."/>
            <person name="O'Laughlin M."/>
            <person name="Godfrey J."/>
            <person name="Miner T."/>
            <person name="Herter B."/>
            <person name="Appelbaum E."/>
            <person name="Cordes M."/>
            <person name="Lek S."/>
            <person name="Wollam A."/>
            <person name="Pepin K.H."/>
            <person name="Palsikar V.B."/>
            <person name="Mitreva M."/>
            <person name="Wilson R.K."/>
        </authorList>
    </citation>
    <scope>NUCLEOTIDE SEQUENCE [LARGE SCALE GENOMIC DNA]</scope>
    <source>
        <strain evidence="2 3">ATCC 15930</strain>
    </source>
</reference>
<evidence type="ECO:0000256" key="1">
    <source>
        <dbReference type="SAM" id="Phobius"/>
    </source>
</evidence>
<name>A0A069QKW9_HOYLO</name>
<proteinExistence type="predicted"/>
<sequence>MNKDEEIRILVARFMDGDTTLDEESKLYCYFSGNEVSDDLLPMREYFRSIAVMCTPKRSQYKGKPVLLGLLSRPLFIGIAASIALLVAVGVGSLLWRSEPQDYCEAYIYNRYVTSPGTVMKEVDGTLQAIRQDGESNVEGQLHNIFGNQ</sequence>
<evidence type="ECO:0000313" key="2">
    <source>
        <dbReference type="EMBL" id="KDR53508.1"/>
    </source>
</evidence>
<accession>A0A069QKW9</accession>
<keyword evidence="3" id="KW-1185">Reference proteome</keyword>
<dbReference type="AlphaFoldDB" id="A0A069QKW9"/>
<dbReference type="EMBL" id="JNGW01000015">
    <property type="protein sequence ID" value="KDR53508.1"/>
    <property type="molecule type" value="Genomic_DNA"/>
</dbReference>
<evidence type="ECO:0000313" key="3">
    <source>
        <dbReference type="Proteomes" id="UP000027442"/>
    </source>
</evidence>
<feature type="transmembrane region" description="Helical" evidence="1">
    <location>
        <begin position="75"/>
        <end position="96"/>
    </location>
</feature>
<keyword evidence="1" id="KW-0812">Transmembrane</keyword>
<comment type="caution">
    <text evidence="2">The sequence shown here is derived from an EMBL/GenBank/DDBJ whole genome shotgun (WGS) entry which is preliminary data.</text>
</comment>
<dbReference type="HOGENOM" id="CLU_1766344_0_0_10"/>
<protein>
    <submittedName>
        <fullName evidence="2">Uncharacterized protein</fullName>
    </submittedName>
</protein>
<keyword evidence="1" id="KW-1133">Transmembrane helix</keyword>
<dbReference type="Proteomes" id="UP000027442">
    <property type="component" value="Unassembled WGS sequence"/>
</dbReference>